<protein>
    <recommendedName>
        <fullName evidence="1">Fungal lipase-type domain-containing protein</fullName>
    </recommendedName>
</protein>
<dbReference type="SUPFAM" id="SSF53474">
    <property type="entry name" value="alpha/beta-Hydrolases"/>
    <property type="match status" value="1"/>
</dbReference>
<reference evidence="2 3" key="1">
    <citation type="submission" date="2020-12" db="EMBL/GenBank/DDBJ databases">
        <title>Novel Thalassolituus-related marine hydrocarbonoclastic bacteria mediated algae-derived hydrocarbons mineralization in twilight zone of the northern South China Sea.</title>
        <authorList>
            <person name="Dong C."/>
        </authorList>
    </citation>
    <scope>NUCLEOTIDE SEQUENCE [LARGE SCALE GENOMIC DNA]</scope>
    <source>
        <strain evidence="2 3">IMCC1826</strain>
    </source>
</reference>
<sequence>MANLVALYVSQVRKNVLLYTFGAPRVGLREAAYDQVVEAYLGEENIYRMSHNFDPIPMIPVAPYIHALPNIKDRNNLFVASPVNSISMDNHDTANYIKSVSGKTWSDIRSDKLNEGYLNKQYFSSWRSSDSWLKQYFGRALNAQMATLQRILQGLIDTVGIGLTEVATILDLLSIAIRKGIEVYQISKNYVLKFISDCAAMFGMAVEVSKQLLLKLFRKMMTEMAIAAKLAIATASKVVKSKEFHLILAAATAGSIGYLMI</sequence>
<dbReference type="Gene3D" id="3.40.50.1820">
    <property type="entry name" value="alpha/beta hydrolase"/>
    <property type="match status" value="1"/>
</dbReference>
<evidence type="ECO:0000313" key="2">
    <source>
        <dbReference type="EMBL" id="MCA6064759.1"/>
    </source>
</evidence>
<gene>
    <name evidence="2" type="ORF">I9W95_14195</name>
</gene>
<dbReference type="Pfam" id="PF01764">
    <property type="entry name" value="Lipase_3"/>
    <property type="match status" value="1"/>
</dbReference>
<evidence type="ECO:0000259" key="1">
    <source>
        <dbReference type="Pfam" id="PF01764"/>
    </source>
</evidence>
<keyword evidence="3" id="KW-1185">Reference proteome</keyword>
<dbReference type="InterPro" id="IPR002921">
    <property type="entry name" value="Fungal_lipase-type"/>
</dbReference>
<comment type="caution">
    <text evidence="2">The sequence shown here is derived from an EMBL/GenBank/DDBJ whole genome shotgun (WGS) entry which is preliminary data.</text>
</comment>
<feature type="domain" description="Fungal lipase-type" evidence="1">
    <location>
        <begin position="1"/>
        <end position="61"/>
    </location>
</feature>
<evidence type="ECO:0000313" key="3">
    <source>
        <dbReference type="Proteomes" id="UP000714380"/>
    </source>
</evidence>
<name>A0ABS7ZSL7_9GAMM</name>
<accession>A0ABS7ZSL7</accession>
<proteinExistence type="predicted"/>
<dbReference type="Proteomes" id="UP000714380">
    <property type="component" value="Unassembled WGS sequence"/>
</dbReference>
<dbReference type="InterPro" id="IPR029058">
    <property type="entry name" value="AB_hydrolase_fold"/>
</dbReference>
<organism evidence="2 3">
    <name type="scientific">Thalassolituus marinus</name>
    <dbReference type="NCBI Taxonomy" id="671053"/>
    <lineage>
        <taxon>Bacteria</taxon>
        <taxon>Pseudomonadati</taxon>
        <taxon>Pseudomonadota</taxon>
        <taxon>Gammaproteobacteria</taxon>
        <taxon>Oceanospirillales</taxon>
        <taxon>Oceanospirillaceae</taxon>
        <taxon>Thalassolituus</taxon>
    </lineage>
</organism>
<dbReference type="EMBL" id="JAEDAH010000091">
    <property type="protein sequence ID" value="MCA6064759.1"/>
    <property type="molecule type" value="Genomic_DNA"/>
</dbReference>